<dbReference type="RefSeq" id="WP_085818841.1">
    <property type="nucleotide sequence ID" value="NZ_FWFU01000004.1"/>
</dbReference>
<gene>
    <name evidence="2" type="primary">gno_1</name>
    <name evidence="2" type="ORF">ROH8110_03323</name>
</gene>
<dbReference type="InterPro" id="IPR020904">
    <property type="entry name" value="Sc_DH/Rdtase_CS"/>
</dbReference>
<dbReference type="Gene3D" id="3.40.50.720">
    <property type="entry name" value="NAD(P)-binding Rossmann-like Domain"/>
    <property type="match status" value="1"/>
</dbReference>
<dbReference type="GO" id="GO:0008874">
    <property type="term" value="F:gluconate 5-dehydrogenase activity"/>
    <property type="evidence" value="ECO:0007669"/>
    <property type="project" value="UniProtKB-EC"/>
</dbReference>
<keyword evidence="3" id="KW-1185">Reference proteome</keyword>
<dbReference type="Proteomes" id="UP000193207">
    <property type="component" value="Unassembled WGS sequence"/>
</dbReference>
<accession>A0A1X6ZS47</accession>
<dbReference type="PANTHER" id="PTHR42760">
    <property type="entry name" value="SHORT-CHAIN DEHYDROGENASES/REDUCTASES FAMILY MEMBER"/>
    <property type="match status" value="1"/>
</dbReference>
<protein>
    <submittedName>
        <fullName evidence="2">Gluconate 5-dehydrogenase</fullName>
        <ecNumber evidence="2">1.1.1.69</ecNumber>
    </submittedName>
</protein>
<organism evidence="2 3">
    <name type="scientific">Roseovarius halotolerans</name>
    <dbReference type="NCBI Taxonomy" id="505353"/>
    <lineage>
        <taxon>Bacteria</taxon>
        <taxon>Pseudomonadati</taxon>
        <taxon>Pseudomonadota</taxon>
        <taxon>Alphaproteobacteria</taxon>
        <taxon>Rhodobacterales</taxon>
        <taxon>Roseobacteraceae</taxon>
        <taxon>Roseovarius</taxon>
    </lineage>
</organism>
<dbReference type="OrthoDB" id="9796652at2"/>
<evidence type="ECO:0000313" key="3">
    <source>
        <dbReference type="Proteomes" id="UP000193207"/>
    </source>
</evidence>
<name>A0A1X6ZS47_9RHOB</name>
<dbReference type="FunFam" id="3.40.50.720:FF:000084">
    <property type="entry name" value="Short-chain dehydrogenase reductase"/>
    <property type="match status" value="1"/>
</dbReference>
<dbReference type="PRINTS" id="PR00081">
    <property type="entry name" value="GDHRDH"/>
</dbReference>
<dbReference type="SUPFAM" id="SSF51735">
    <property type="entry name" value="NAD(P)-binding Rossmann-fold domains"/>
    <property type="match status" value="1"/>
</dbReference>
<evidence type="ECO:0000313" key="2">
    <source>
        <dbReference type="EMBL" id="SLN59474.1"/>
    </source>
</evidence>
<dbReference type="EC" id="1.1.1.69" evidence="2"/>
<dbReference type="Pfam" id="PF13561">
    <property type="entry name" value="adh_short_C2"/>
    <property type="match status" value="1"/>
</dbReference>
<proteinExistence type="inferred from homology"/>
<evidence type="ECO:0000256" key="1">
    <source>
        <dbReference type="ARBA" id="ARBA00006484"/>
    </source>
</evidence>
<dbReference type="EMBL" id="FWFU01000004">
    <property type="protein sequence ID" value="SLN59474.1"/>
    <property type="molecule type" value="Genomic_DNA"/>
</dbReference>
<reference evidence="2 3" key="1">
    <citation type="submission" date="2017-03" db="EMBL/GenBank/DDBJ databases">
        <authorList>
            <person name="Afonso C.L."/>
            <person name="Miller P.J."/>
            <person name="Scott M.A."/>
            <person name="Spackman E."/>
            <person name="Goraichik I."/>
            <person name="Dimitrov K.M."/>
            <person name="Suarez D.L."/>
            <person name="Swayne D.E."/>
        </authorList>
    </citation>
    <scope>NUCLEOTIDE SEQUENCE [LARGE SCALE GENOMIC DNA]</scope>
    <source>
        <strain evidence="2 3">CECT 8110</strain>
    </source>
</reference>
<keyword evidence="2" id="KW-0560">Oxidoreductase</keyword>
<sequence>MADPARLFDLTGKVACVTGASAGLGRRAASLLAVAGAEVVGVARRKDALQDWQSETGARAAIVAHDVSQRDTLPDLARLVAEPFGPPDIVVHAAGINRREPADDVTPEGWDITLGLNLATPFFLSQHLVGAMKKKRWGRILNFASLQTFRAFPDGIAYGASKGGIAQLTRAMAEAWSPHGINANAIGPGFFRTELTAPVFNDPERAARNAAATCIGRNGEVEDIDGPLLFLASPASDYVTGQVLMVDGGFTAR</sequence>
<dbReference type="InterPro" id="IPR002347">
    <property type="entry name" value="SDR_fam"/>
</dbReference>
<dbReference type="PROSITE" id="PS00061">
    <property type="entry name" value="ADH_SHORT"/>
    <property type="match status" value="1"/>
</dbReference>
<comment type="similarity">
    <text evidence="1">Belongs to the short-chain dehydrogenases/reductases (SDR) family.</text>
</comment>
<dbReference type="AlphaFoldDB" id="A0A1X6ZS47"/>
<dbReference type="InterPro" id="IPR036291">
    <property type="entry name" value="NAD(P)-bd_dom_sf"/>
</dbReference>
<dbReference type="PRINTS" id="PR00080">
    <property type="entry name" value="SDRFAMILY"/>
</dbReference>